<dbReference type="Proteomes" id="UP000198636">
    <property type="component" value="Unassembled WGS sequence"/>
</dbReference>
<accession>A0A1G5AML1</accession>
<dbReference type="STRING" id="1120976.SAMN03080606_00209"/>
<dbReference type="AlphaFoldDB" id="A0A1G5AML1"/>
<gene>
    <name evidence="1" type="ORF">SAMN03080606_00209</name>
</gene>
<dbReference type="EMBL" id="FMUS01000001">
    <property type="protein sequence ID" value="SCX79121.1"/>
    <property type="molecule type" value="Genomic_DNA"/>
</dbReference>
<dbReference type="OrthoDB" id="1956411at2"/>
<name>A0A1G5AML1_9FIRM</name>
<proteinExistence type="predicted"/>
<keyword evidence="2" id="KW-1185">Reference proteome</keyword>
<reference evidence="1 2" key="1">
    <citation type="submission" date="2016-10" db="EMBL/GenBank/DDBJ databases">
        <authorList>
            <person name="de Groot N.N."/>
        </authorList>
    </citation>
    <scope>NUCLEOTIDE SEQUENCE [LARGE SCALE GENOMIC DNA]</scope>
    <source>
        <strain evidence="1 2">DSM 18978</strain>
    </source>
</reference>
<evidence type="ECO:0000313" key="2">
    <source>
        <dbReference type="Proteomes" id="UP000198636"/>
    </source>
</evidence>
<evidence type="ECO:0000313" key="1">
    <source>
        <dbReference type="EMBL" id="SCX79121.1"/>
    </source>
</evidence>
<dbReference type="RefSeq" id="WP_091538942.1">
    <property type="nucleotide sequence ID" value="NZ_FMUS01000001.1"/>
</dbReference>
<organism evidence="1 2">
    <name type="scientific">Alkaliphilus peptidifermentans DSM 18978</name>
    <dbReference type="NCBI Taxonomy" id="1120976"/>
    <lineage>
        <taxon>Bacteria</taxon>
        <taxon>Bacillati</taxon>
        <taxon>Bacillota</taxon>
        <taxon>Clostridia</taxon>
        <taxon>Peptostreptococcales</taxon>
        <taxon>Natronincolaceae</taxon>
        <taxon>Alkaliphilus</taxon>
    </lineage>
</organism>
<protein>
    <submittedName>
        <fullName evidence="1">Uncharacterized protein</fullName>
    </submittedName>
</protein>
<sequence>MHCYPYWGMPDMYMDFYEDHSGLTDMYPDVYRRVYPRVREICHHMDVPTNPRMYPQVDPRMIEEMVGQIYEMEMSQPYAQQFRGVFRDLITILVLRELIGRRRRYPRRGYGPGVGYGPIGGYPGFF</sequence>